<proteinExistence type="predicted"/>
<dbReference type="AlphaFoldDB" id="D8LE81"/>
<protein>
    <submittedName>
        <fullName evidence="1">Pre-mRNA splicing factor, putative</fullName>
    </submittedName>
</protein>
<dbReference type="InParanoid" id="D8LE81"/>
<gene>
    <name evidence="1" type="ORF">Esi_0013_0072</name>
</gene>
<sequence>MPRPAGGSTAPSRLDPYMGDAWAVHYAFELQQGTDVERTDVLGRCVAADPSHGELWKSISKTNTTEKQRFDKASILRKVVAAYFSGNGVVVVIPRGPTSTG</sequence>
<dbReference type="STRING" id="2880.D8LE81"/>
<name>D8LE81_ECTSI</name>
<reference evidence="1 2" key="1">
    <citation type="journal article" date="2010" name="Nature">
        <title>The Ectocarpus genome and the independent evolution of multicellularity in brown algae.</title>
        <authorList>
            <person name="Cock J.M."/>
            <person name="Sterck L."/>
            <person name="Rouze P."/>
            <person name="Scornet D."/>
            <person name="Allen A.E."/>
            <person name="Amoutzias G."/>
            <person name="Anthouard V."/>
            <person name="Artiguenave F."/>
            <person name="Aury J.M."/>
            <person name="Badger J.H."/>
            <person name="Beszteri B."/>
            <person name="Billiau K."/>
            <person name="Bonnet E."/>
            <person name="Bothwell J.H."/>
            <person name="Bowler C."/>
            <person name="Boyen C."/>
            <person name="Brownlee C."/>
            <person name="Carrano C.J."/>
            <person name="Charrier B."/>
            <person name="Cho G.Y."/>
            <person name="Coelho S.M."/>
            <person name="Collen J."/>
            <person name="Corre E."/>
            <person name="Da Silva C."/>
            <person name="Delage L."/>
            <person name="Delaroque N."/>
            <person name="Dittami S.M."/>
            <person name="Doulbeau S."/>
            <person name="Elias M."/>
            <person name="Farnham G."/>
            <person name="Gachon C.M."/>
            <person name="Gschloessl B."/>
            <person name="Heesch S."/>
            <person name="Jabbari K."/>
            <person name="Jubin C."/>
            <person name="Kawai H."/>
            <person name="Kimura K."/>
            <person name="Kloareg B."/>
            <person name="Kupper F.C."/>
            <person name="Lang D."/>
            <person name="Le Bail A."/>
            <person name="Leblanc C."/>
            <person name="Lerouge P."/>
            <person name="Lohr M."/>
            <person name="Lopez P.J."/>
            <person name="Martens C."/>
            <person name="Maumus F."/>
            <person name="Michel G."/>
            <person name="Miranda-Saavedra D."/>
            <person name="Morales J."/>
            <person name="Moreau H."/>
            <person name="Motomura T."/>
            <person name="Nagasato C."/>
            <person name="Napoli C.A."/>
            <person name="Nelson D.R."/>
            <person name="Nyvall-Collen P."/>
            <person name="Peters A.F."/>
            <person name="Pommier C."/>
            <person name="Potin P."/>
            <person name="Poulain J."/>
            <person name="Quesneville H."/>
            <person name="Read B."/>
            <person name="Rensing S.A."/>
            <person name="Ritter A."/>
            <person name="Rousvoal S."/>
            <person name="Samanta M."/>
            <person name="Samson G."/>
            <person name="Schroeder D.C."/>
            <person name="Segurens B."/>
            <person name="Strittmatter M."/>
            <person name="Tonon T."/>
            <person name="Tregear J.W."/>
            <person name="Valentin K."/>
            <person name="von Dassow P."/>
            <person name="Yamagishi T."/>
            <person name="Van de Peer Y."/>
            <person name="Wincker P."/>
        </authorList>
    </citation>
    <scope>NUCLEOTIDE SEQUENCE [LARGE SCALE GENOMIC DNA]</scope>
    <source>
        <strain evidence="2">Ec32 / CCAP1310/4</strain>
    </source>
</reference>
<accession>D8LE81</accession>
<evidence type="ECO:0000313" key="2">
    <source>
        <dbReference type="Proteomes" id="UP000002630"/>
    </source>
</evidence>
<dbReference type="EMBL" id="FN649760">
    <property type="protein sequence ID" value="CBN74157.1"/>
    <property type="molecule type" value="Genomic_DNA"/>
</dbReference>
<organism evidence="1 2">
    <name type="scientific">Ectocarpus siliculosus</name>
    <name type="common">Brown alga</name>
    <name type="synonym">Conferva siliculosa</name>
    <dbReference type="NCBI Taxonomy" id="2880"/>
    <lineage>
        <taxon>Eukaryota</taxon>
        <taxon>Sar</taxon>
        <taxon>Stramenopiles</taxon>
        <taxon>Ochrophyta</taxon>
        <taxon>PX clade</taxon>
        <taxon>Phaeophyceae</taxon>
        <taxon>Ectocarpales</taxon>
        <taxon>Ectocarpaceae</taxon>
        <taxon>Ectocarpus</taxon>
    </lineage>
</organism>
<keyword evidence="2" id="KW-1185">Reference proteome</keyword>
<dbReference type="Proteomes" id="UP000002630">
    <property type="component" value="Unassembled WGS sequence"/>
</dbReference>
<evidence type="ECO:0000313" key="1">
    <source>
        <dbReference type="EMBL" id="CBN74157.1"/>
    </source>
</evidence>
<dbReference type="eggNOG" id="KOG0495">
    <property type="taxonomic scope" value="Eukaryota"/>
</dbReference>
<dbReference type="OrthoDB" id="440128at2759"/>